<dbReference type="PANTHER" id="PTHR30146">
    <property type="entry name" value="LACI-RELATED TRANSCRIPTIONAL REPRESSOR"/>
    <property type="match status" value="1"/>
</dbReference>
<dbReference type="PROSITE" id="PS50932">
    <property type="entry name" value="HTH_LACI_2"/>
    <property type="match status" value="1"/>
</dbReference>
<protein>
    <submittedName>
        <fullName evidence="5">LacI family DNA-binding transcriptional regulator</fullName>
    </submittedName>
</protein>
<feature type="domain" description="HTH lacI-type" evidence="4">
    <location>
        <begin position="3"/>
        <end position="57"/>
    </location>
</feature>
<keyword evidence="1" id="KW-0805">Transcription regulation</keyword>
<keyword evidence="3" id="KW-0804">Transcription</keyword>
<organism evidence="5 6">
    <name type="scientific">Planococcus chinensis</name>
    <dbReference type="NCBI Taxonomy" id="272917"/>
    <lineage>
        <taxon>Bacteria</taxon>
        <taxon>Bacillati</taxon>
        <taxon>Bacillota</taxon>
        <taxon>Bacilli</taxon>
        <taxon>Bacillales</taxon>
        <taxon>Caryophanaceae</taxon>
        <taxon>Planococcus</taxon>
    </lineage>
</organism>
<dbReference type="PROSITE" id="PS00356">
    <property type="entry name" value="HTH_LACI_1"/>
    <property type="match status" value="1"/>
</dbReference>
<dbReference type="SUPFAM" id="SSF53822">
    <property type="entry name" value="Periplasmic binding protein-like I"/>
    <property type="match status" value="1"/>
</dbReference>
<evidence type="ECO:0000256" key="3">
    <source>
        <dbReference type="ARBA" id="ARBA00023163"/>
    </source>
</evidence>
<dbReference type="GO" id="GO:0003677">
    <property type="term" value="F:DNA binding"/>
    <property type="evidence" value="ECO:0007669"/>
    <property type="project" value="UniProtKB-KW"/>
</dbReference>
<keyword evidence="2 5" id="KW-0238">DNA-binding</keyword>
<proteinExistence type="predicted"/>
<comment type="caution">
    <text evidence="5">The sequence shown here is derived from an EMBL/GenBank/DDBJ whole genome shotgun (WGS) entry which is preliminary data.</text>
</comment>
<evidence type="ECO:0000313" key="6">
    <source>
        <dbReference type="Proteomes" id="UP001597273"/>
    </source>
</evidence>
<reference evidence="6" key="1">
    <citation type="journal article" date="2019" name="Int. J. Syst. Evol. Microbiol.">
        <title>The Global Catalogue of Microorganisms (GCM) 10K type strain sequencing project: providing services to taxonomists for standard genome sequencing and annotation.</title>
        <authorList>
            <consortium name="The Broad Institute Genomics Platform"/>
            <consortium name="The Broad Institute Genome Sequencing Center for Infectious Disease"/>
            <person name="Wu L."/>
            <person name="Ma J."/>
        </authorList>
    </citation>
    <scope>NUCLEOTIDE SEQUENCE [LARGE SCALE GENOMIC DNA]</scope>
    <source>
        <strain evidence="6">CGMCC 1.15475</strain>
    </source>
</reference>
<dbReference type="Proteomes" id="UP001597273">
    <property type="component" value="Unassembled WGS sequence"/>
</dbReference>
<dbReference type="CDD" id="cd01392">
    <property type="entry name" value="HTH_LacI"/>
    <property type="match status" value="1"/>
</dbReference>
<gene>
    <name evidence="5" type="ORF">ACFSDB_09310</name>
</gene>
<evidence type="ECO:0000256" key="2">
    <source>
        <dbReference type="ARBA" id="ARBA00023125"/>
    </source>
</evidence>
<dbReference type="CDD" id="cd06294">
    <property type="entry name" value="PBP1_MalR-like"/>
    <property type="match status" value="1"/>
</dbReference>
<dbReference type="InterPro" id="IPR028082">
    <property type="entry name" value="Peripla_BP_I"/>
</dbReference>
<dbReference type="InterPro" id="IPR046335">
    <property type="entry name" value="LacI/GalR-like_sensor"/>
</dbReference>
<dbReference type="EMBL" id="JBHUFW010000005">
    <property type="protein sequence ID" value="MFD1863129.1"/>
    <property type="molecule type" value="Genomic_DNA"/>
</dbReference>
<dbReference type="InterPro" id="IPR000843">
    <property type="entry name" value="HTH_LacI"/>
</dbReference>
<dbReference type="Gene3D" id="3.40.50.2300">
    <property type="match status" value="2"/>
</dbReference>
<accession>A0ABW4QHQ9</accession>
<keyword evidence="6" id="KW-1185">Reference proteome</keyword>
<dbReference type="Gene3D" id="1.10.260.40">
    <property type="entry name" value="lambda repressor-like DNA-binding domains"/>
    <property type="match status" value="1"/>
</dbReference>
<evidence type="ECO:0000256" key="1">
    <source>
        <dbReference type="ARBA" id="ARBA00023015"/>
    </source>
</evidence>
<evidence type="ECO:0000259" key="4">
    <source>
        <dbReference type="PROSITE" id="PS50932"/>
    </source>
</evidence>
<sequence>MAVTIKDVAKRAGVSPATVSRVIADNPRISKGTKEKVREAMEFMGYYPNFQARNLVAQKSQTLGIVMENSAVLAFQNPFFPEVLRGISTRAHGSKYGLYLSTGATAEEIYDEVVAMAQGKRVDGIVLLYSKVADPVMEYLRGSGLPFAVVGRPYKDSGTVTYVDNDNVSNAKEVVDYLVGLGHRRIAFVGGARDFVVSIDRMQGYKEALAEHGIPFEPAYTVNEEAIQGAERDSIRKLMELDVPPTAIITHDDLVAYEVISYLEELEIKVPDDVSIVGFNNHTLSGHLKPPLSTVDISIYDLGLHAAELVLEKILDETVPAKRVVVPSRLIERGSCRRL</sequence>
<dbReference type="SMART" id="SM00354">
    <property type="entry name" value="HTH_LACI"/>
    <property type="match status" value="1"/>
</dbReference>
<dbReference type="SUPFAM" id="SSF47413">
    <property type="entry name" value="lambda repressor-like DNA-binding domains"/>
    <property type="match status" value="1"/>
</dbReference>
<dbReference type="Pfam" id="PF00356">
    <property type="entry name" value="LacI"/>
    <property type="match status" value="1"/>
</dbReference>
<dbReference type="Pfam" id="PF13377">
    <property type="entry name" value="Peripla_BP_3"/>
    <property type="match status" value="1"/>
</dbReference>
<evidence type="ECO:0000313" key="5">
    <source>
        <dbReference type="EMBL" id="MFD1863129.1"/>
    </source>
</evidence>
<dbReference type="RefSeq" id="WP_204892025.1">
    <property type="nucleotide sequence ID" value="NZ_JBHUFW010000005.1"/>
</dbReference>
<name>A0ABW4QHQ9_9BACL</name>
<dbReference type="PANTHER" id="PTHR30146:SF109">
    <property type="entry name" value="HTH-TYPE TRANSCRIPTIONAL REGULATOR GALS"/>
    <property type="match status" value="1"/>
</dbReference>
<dbReference type="InterPro" id="IPR010982">
    <property type="entry name" value="Lambda_DNA-bd_dom_sf"/>
</dbReference>
<dbReference type="PRINTS" id="PR00036">
    <property type="entry name" value="HTHLACI"/>
</dbReference>